<protein>
    <submittedName>
        <fullName evidence="2">Alpha/beta fold hydrolase</fullName>
    </submittedName>
</protein>
<feature type="domain" description="Serine aminopeptidase S33" evidence="1">
    <location>
        <begin position="79"/>
        <end position="280"/>
    </location>
</feature>
<dbReference type="SUPFAM" id="SSF53474">
    <property type="entry name" value="alpha/beta-Hydrolases"/>
    <property type="match status" value="1"/>
</dbReference>
<dbReference type="GO" id="GO:0016787">
    <property type="term" value="F:hydrolase activity"/>
    <property type="evidence" value="ECO:0007669"/>
    <property type="project" value="UniProtKB-KW"/>
</dbReference>
<dbReference type="Proteomes" id="UP001528040">
    <property type="component" value="Unassembled WGS sequence"/>
</dbReference>
<dbReference type="InterPro" id="IPR029058">
    <property type="entry name" value="AB_hydrolase_fold"/>
</dbReference>
<organism evidence="2 3">
    <name type="scientific">Aliiroseovarius salicola</name>
    <dbReference type="NCBI Taxonomy" id="3009082"/>
    <lineage>
        <taxon>Bacteria</taxon>
        <taxon>Pseudomonadati</taxon>
        <taxon>Pseudomonadota</taxon>
        <taxon>Alphaproteobacteria</taxon>
        <taxon>Rhodobacterales</taxon>
        <taxon>Paracoccaceae</taxon>
        <taxon>Aliiroseovarius</taxon>
    </lineage>
</organism>
<proteinExistence type="predicted"/>
<keyword evidence="2" id="KW-0378">Hydrolase</keyword>
<evidence type="ECO:0000313" key="2">
    <source>
        <dbReference type="EMBL" id="MDA5094273.1"/>
    </source>
</evidence>
<accession>A0ABT4W190</accession>
<dbReference type="Pfam" id="PF12146">
    <property type="entry name" value="Hydrolase_4"/>
    <property type="match status" value="1"/>
</dbReference>
<dbReference type="EMBL" id="JAQIIO010000004">
    <property type="protein sequence ID" value="MDA5094273.1"/>
    <property type="molecule type" value="Genomic_DNA"/>
</dbReference>
<evidence type="ECO:0000313" key="3">
    <source>
        <dbReference type="Proteomes" id="UP001528040"/>
    </source>
</evidence>
<keyword evidence="3" id="KW-1185">Reference proteome</keyword>
<dbReference type="InterPro" id="IPR022742">
    <property type="entry name" value="Hydrolase_4"/>
</dbReference>
<evidence type="ECO:0000259" key="1">
    <source>
        <dbReference type="Pfam" id="PF12146"/>
    </source>
</evidence>
<reference evidence="2 3" key="1">
    <citation type="submission" date="2023-01" db="EMBL/GenBank/DDBJ databases">
        <authorList>
            <person name="Yoon J.-W."/>
        </authorList>
    </citation>
    <scope>NUCLEOTIDE SEQUENCE [LARGE SCALE GENOMIC DNA]</scope>
    <source>
        <strain evidence="2 3">KMU-50</strain>
    </source>
</reference>
<dbReference type="RefSeq" id="WP_271053979.1">
    <property type="nucleotide sequence ID" value="NZ_JAQIIO010000004.1"/>
</dbReference>
<sequence>MMRRLGTFIVFLAGLIGVAIWIGPYESVALDAPFDEAMLGSDVDSYLADREAVFDDLEAGAEKRVVWSGEAGVKTPLSIVYVHGFSASSEEIRPVPDRIAADLGANLYFARLAGHGRGGDAMAGPVVNDWMIDMAEAMAIGRTLGERVVVIGTSTGGTLAAMMAQDPEMSRDVAGVVFVSPNFRIKAGLARLLTWPGARYWLPLLAGETREFAPQNEDHAKHWTQRYPSAALFPMAALVQAAREADYAGVKIPALFYFSPQDQVVDAAAARGVATKWGGTVEVTEVAPGEGIDPYNHVIAGNILSPGGTEDAVQGILHWIGRLPLAGES</sequence>
<comment type="caution">
    <text evidence="2">The sequence shown here is derived from an EMBL/GenBank/DDBJ whole genome shotgun (WGS) entry which is preliminary data.</text>
</comment>
<name>A0ABT4W190_9RHOB</name>
<dbReference type="Gene3D" id="3.40.50.1820">
    <property type="entry name" value="alpha/beta hydrolase"/>
    <property type="match status" value="1"/>
</dbReference>
<gene>
    <name evidence="2" type="ORF">O2N63_09245</name>
</gene>